<evidence type="ECO:0000256" key="7">
    <source>
        <dbReference type="ARBA" id="ARBA00022989"/>
    </source>
</evidence>
<dbReference type="InterPro" id="IPR036640">
    <property type="entry name" value="ABC1_TM_sf"/>
</dbReference>
<gene>
    <name evidence="12" type="ORF">HMPREF9013_0899</name>
</gene>
<comment type="subcellular location">
    <subcellularLocation>
        <location evidence="1">Cell membrane</location>
        <topology evidence="1">Multi-pass membrane protein</topology>
    </subcellularLocation>
</comment>
<evidence type="ECO:0000256" key="8">
    <source>
        <dbReference type="ARBA" id="ARBA00023136"/>
    </source>
</evidence>
<dbReference type="InterPro" id="IPR003439">
    <property type="entry name" value="ABC_transporter-like_ATP-bd"/>
</dbReference>
<evidence type="ECO:0000256" key="3">
    <source>
        <dbReference type="ARBA" id="ARBA00022475"/>
    </source>
</evidence>
<dbReference type="GO" id="GO:0015421">
    <property type="term" value="F:ABC-type oligopeptide transporter activity"/>
    <property type="evidence" value="ECO:0007669"/>
    <property type="project" value="TreeGrafter"/>
</dbReference>
<feature type="transmembrane region" description="Helical" evidence="9">
    <location>
        <begin position="133"/>
        <end position="151"/>
    </location>
</feature>
<dbReference type="PROSITE" id="PS50929">
    <property type="entry name" value="ABC_TM1F"/>
    <property type="match status" value="1"/>
</dbReference>
<dbReference type="InterPro" id="IPR011527">
    <property type="entry name" value="ABC1_TM_dom"/>
</dbReference>
<evidence type="ECO:0000256" key="2">
    <source>
        <dbReference type="ARBA" id="ARBA00022448"/>
    </source>
</evidence>
<evidence type="ECO:0000313" key="12">
    <source>
        <dbReference type="EMBL" id="EFC06197.1"/>
    </source>
</evidence>
<accession>D2MMC1</accession>
<keyword evidence="13" id="KW-1185">Reference proteome</keyword>
<evidence type="ECO:0000256" key="9">
    <source>
        <dbReference type="SAM" id="Phobius"/>
    </source>
</evidence>
<reference evidence="13" key="1">
    <citation type="submission" date="2009-12" db="EMBL/GenBank/DDBJ databases">
        <title>Sequence of Clostridiales genomosp. BVAB3 str. UPII9-5.</title>
        <authorList>
            <person name="Madupu R."/>
            <person name="Durkin A.S."/>
            <person name="Torralba M."/>
            <person name="Methe B."/>
            <person name="Sutton G.G."/>
            <person name="Strausberg R.L."/>
            <person name="Nelson K.E."/>
        </authorList>
    </citation>
    <scope>NUCLEOTIDE SEQUENCE [LARGE SCALE GENOMIC DNA]</scope>
    <source>
        <strain evidence="13">W1219</strain>
    </source>
</reference>
<evidence type="ECO:0000256" key="4">
    <source>
        <dbReference type="ARBA" id="ARBA00022692"/>
    </source>
</evidence>
<keyword evidence="7 9" id="KW-1133">Transmembrane helix</keyword>
<evidence type="ECO:0000256" key="6">
    <source>
        <dbReference type="ARBA" id="ARBA00022840"/>
    </source>
</evidence>
<keyword evidence="4 9" id="KW-0812">Transmembrane</keyword>
<dbReference type="AlphaFoldDB" id="D2MMC1"/>
<comment type="caution">
    <text evidence="12">The sequence shown here is derived from an EMBL/GenBank/DDBJ whole genome shotgun (WGS) entry which is preliminary data.</text>
</comment>
<dbReference type="Gene3D" id="3.40.50.300">
    <property type="entry name" value="P-loop containing nucleotide triphosphate hydrolases"/>
    <property type="match status" value="1"/>
</dbReference>
<evidence type="ECO:0000259" key="11">
    <source>
        <dbReference type="PROSITE" id="PS50929"/>
    </source>
</evidence>
<feature type="domain" description="ABC transporter" evidence="10">
    <location>
        <begin position="331"/>
        <end position="565"/>
    </location>
</feature>
<dbReference type="PANTHER" id="PTHR43394">
    <property type="entry name" value="ATP-DEPENDENT PERMEASE MDL1, MITOCHONDRIAL"/>
    <property type="match status" value="1"/>
</dbReference>
<keyword evidence="6 12" id="KW-0067">ATP-binding</keyword>
<dbReference type="RefSeq" id="WP_006626542.1">
    <property type="nucleotide sequence ID" value="NZ_ADFR01000002.1"/>
</dbReference>
<dbReference type="GO" id="GO:0005524">
    <property type="term" value="F:ATP binding"/>
    <property type="evidence" value="ECO:0007669"/>
    <property type="project" value="UniProtKB-KW"/>
</dbReference>
<dbReference type="EMBL" id="ADFR01000002">
    <property type="protein sequence ID" value="EFC06197.1"/>
    <property type="molecule type" value="Genomic_DNA"/>
</dbReference>
<feature type="transmembrane region" description="Helical" evidence="9">
    <location>
        <begin position="20"/>
        <end position="40"/>
    </location>
</feature>
<dbReference type="eggNOG" id="COG1132">
    <property type="taxonomic scope" value="Bacteria"/>
</dbReference>
<sequence length="569" mass="63737">MKRLFMYMKDDRKEIILAPLFKLLEALIDLFIPIIVADIINQGIQKVNFPYLYSRFFLMFILATIGFCFSVLAQYFAAKASSGTCCQIRQSLFNHIQDLSYKNLDQVGKSTLMTRLTSDINTIQNGLNLALRLVLRSPFVVFGSMIMAFTINVQAALIFVVAIPLLFFVIVTIMLISIPLLKKVQAQLDEVMTATRENLAGVRVIRAFCQEEIFNASFQKKNNQFTKLSEKVGRISALLNPMTYVLINLATIFLIYTGFLQIQSGMMKQGDLVALYHYTALMIIELIKLASLIITINRALACSDRVADILDIKSDLSYSSAIIKTNVQGKVEFQNVSFYYDKQGEPSLNHISFIANPQETVGIIGGTGSGKSTLVQLIPRFYDVHQGAIFVDDHSVKDYPQTQLIQKISIVPQKAVLFKGTIRENLLYGNENANDEDLWKALCLAQAEEVVKQKEGQLSFLLEQGGRNLSGGQKQRLTIARALVRKPEILILDDSASALDFATDAALRKSLQSIQNTTIFLVSQRVTSVQQCDTILVLDNGQLVGKGKHEELMKTCPVYQEIYKSQIAQ</sequence>
<dbReference type="FunFam" id="3.40.50.300:FF:000854">
    <property type="entry name" value="Multidrug ABC transporter ATP-binding protein"/>
    <property type="match status" value="1"/>
</dbReference>
<dbReference type="Pfam" id="PF00005">
    <property type="entry name" value="ABC_tran"/>
    <property type="match status" value="1"/>
</dbReference>
<feature type="transmembrane region" description="Helical" evidence="9">
    <location>
        <begin position="157"/>
        <end position="181"/>
    </location>
</feature>
<dbReference type="InterPro" id="IPR039421">
    <property type="entry name" value="Type_1_exporter"/>
</dbReference>
<keyword evidence="8 9" id="KW-0472">Membrane</keyword>
<feature type="transmembrane region" description="Helical" evidence="9">
    <location>
        <begin position="52"/>
        <end position="73"/>
    </location>
</feature>
<dbReference type="PROSITE" id="PS50893">
    <property type="entry name" value="ABC_TRANSPORTER_2"/>
    <property type="match status" value="1"/>
</dbReference>
<dbReference type="SMART" id="SM00382">
    <property type="entry name" value="AAA"/>
    <property type="match status" value="1"/>
</dbReference>
<dbReference type="InterPro" id="IPR027417">
    <property type="entry name" value="P-loop_NTPase"/>
</dbReference>
<dbReference type="InterPro" id="IPR017871">
    <property type="entry name" value="ABC_transporter-like_CS"/>
</dbReference>
<evidence type="ECO:0000259" key="10">
    <source>
        <dbReference type="PROSITE" id="PS50893"/>
    </source>
</evidence>
<dbReference type="InterPro" id="IPR003593">
    <property type="entry name" value="AAA+_ATPase"/>
</dbReference>
<dbReference type="GO" id="GO:0016887">
    <property type="term" value="F:ATP hydrolysis activity"/>
    <property type="evidence" value="ECO:0007669"/>
    <property type="project" value="InterPro"/>
</dbReference>
<dbReference type="Pfam" id="PF00664">
    <property type="entry name" value="ABC_membrane"/>
    <property type="match status" value="1"/>
</dbReference>
<dbReference type="Proteomes" id="UP000005017">
    <property type="component" value="Unassembled WGS sequence"/>
</dbReference>
<dbReference type="PANTHER" id="PTHR43394:SF1">
    <property type="entry name" value="ATP-BINDING CASSETTE SUB-FAMILY B MEMBER 10, MITOCHONDRIAL"/>
    <property type="match status" value="1"/>
</dbReference>
<feature type="transmembrane region" description="Helical" evidence="9">
    <location>
        <begin position="244"/>
        <end position="263"/>
    </location>
</feature>
<proteinExistence type="predicted"/>
<evidence type="ECO:0000256" key="1">
    <source>
        <dbReference type="ARBA" id="ARBA00004651"/>
    </source>
</evidence>
<feature type="domain" description="ABC transmembrane type-1" evidence="11">
    <location>
        <begin position="16"/>
        <end position="298"/>
    </location>
</feature>
<protein>
    <submittedName>
        <fullName evidence="12">ABC transporter, ATP-binding protein</fullName>
    </submittedName>
</protein>
<dbReference type="OrthoDB" id="9762778at2"/>
<feature type="transmembrane region" description="Helical" evidence="9">
    <location>
        <begin position="275"/>
        <end position="296"/>
    </location>
</feature>
<dbReference type="CDD" id="cd18548">
    <property type="entry name" value="ABC_6TM_Tm287_like"/>
    <property type="match status" value="1"/>
</dbReference>
<name>D2MMC1_9FIRM</name>
<dbReference type="PROSITE" id="PS00211">
    <property type="entry name" value="ABC_TRANSPORTER_1"/>
    <property type="match status" value="1"/>
</dbReference>
<keyword evidence="5" id="KW-0547">Nucleotide-binding</keyword>
<keyword evidence="2" id="KW-0813">Transport</keyword>
<dbReference type="GO" id="GO:0005886">
    <property type="term" value="C:plasma membrane"/>
    <property type="evidence" value="ECO:0007669"/>
    <property type="project" value="UniProtKB-SubCell"/>
</dbReference>
<organism evidence="12 13">
    <name type="scientific">Bulleidia extructa W1219</name>
    <dbReference type="NCBI Taxonomy" id="679192"/>
    <lineage>
        <taxon>Bacteria</taxon>
        <taxon>Bacillati</taxon>
        <taxon>Bacillota</taxon>
        <taxon>Erysipelotrichia</taxon>
        <taxon>Erysipelotrichales</taxon>
        <taxon>Erysipelotrichaceae</taxon>
        <taxon>Bulleidia</taxon>
    </lineage>
</organism>
<dbReference type="SUPFAM" id="SSF52540">
    <property type="entry name" value="P-loop containing nucleoside triphosphate hydrolases"/>
    <property type="match status" value="1"/>
</dbReference>
<keyword evidence="3" id="KW-1003">Cell membrane</keyword>
<dbReference type="SUPFAM" id="SSF90123">
    <property type="entry name" value="ABC transporter transmembrane region"/>
    <property type="match status" value="1"/>
</dbReference>
<evidence type="ECO:0000256" key="5">
    <source>
        <dbReference type="ARBA" id="ARBA00022741"/>
    </source>
</evidence>
<evidence type="ECO:0000313" key="13">
    <source>
        <dbReference type="Proteomes" id="UP000005017"/>
    </source>
</evidence>
<dbReference type="STRING" id="679192.HMPREF9013_0899"/>
<dbReference type="Gene3D" id="1.20.1560.10">
    <property type="entry name" value="ABC transporter type 1, transmembrane domain"/>
    <property type="match status" value="1"/>
</dbReference>